<evidence type="ECO:0008006" key="3">
    <source>
        <dbReference type="Google" id="ProtNLM"/>
    </source>
</evidence>
<keyword evidence="2" id="KW-1185">Reference proteome</keyword>
<protein>
    <recommendedName>
        <fullName evidence="3">Aspartate/glutamate racemase family protein</fullName>
    </recommendedName>
</protein>
<sequence length="255" mass="28345">MGSLSPNSDLAPIGFLAVECFFERPPGDPFNERTWPFPLIRELVPGSKESQLVIKDQYDDAFYDRFVEAGKKLAERGAIGLMTSCGFLAMAQSRLAERLPIPIATSSLIQIPSILTWLPRNQLVGIITYNGDQLGDLHMKQLSVDPARVRIRGATPGGHLQNLVREKVSGYPKDELTQELVEATEALIKECSDKGEKIGAVVLECTQMPPFGEAIQDRVGVPVYDVYTMGMWFYSGLQRRSPSWWSEPEKKVGLS</sequence>
<accession>A0A6A6SR96</accession>
<proteinExistence type="predicted"/>
<dbReference type="InterPro" id="IPR053714">
    <property type="entry name" value="Iso_Racemase_Enz_sf"/>
</dbReference>
<dbReference type="OrthoDB" id="412093at2759"/>
<organism evidence="1 2">
    <name type="scientific">Lophiostoma macrostomum CBS 122681</name>
    <dbReference type="NCBI Taxonomy" id="1314788"/>
    <lineage>
        <taxon>Eukaryota</taxon>
        <taxon>Fungi</taxon>
        <taxon>Dikarya</taxon>
        <taxon>Ascomycota</taxon>
        <taxon>Pezizomycotina</taxon>
        <taxon>Dothideomycetes</taxon>
        <taxon>Pleosporomycetidae</taxon>
        <taxon>Pleosporales</taxon>
        <taxon>Lophiostomataceae</taxon>
        <taxon>Lophiostoma</taxon>
    </lineage>
</organism>
<name>A0A6A6SR96_9PLEO</name>
<dbReference type="Gene3D" id="3.40.50.12500">
    <property type="match status" value="1"/>
</dbReference>
<reference evidence="1" key="1">
    <citation type="journal article" date="2020" name="Stud. Mycol.">
        <title>101 Dothideomycetes genomes: a test case for predicting lifestyles and emergence of pathogens.</title>
        <authorList>
            <person name="Haridas S."/>
            <person name="Albert R."/>
            <person name="Binder M."/>
            <person name="Bloem J."/>
            <person name="Labutti K."/>
            <person name="Salamov A."/>
            <person name="Andreopoulos B."/>
            <person name="Baker S."/>
            <person name="Barry K."/>
            <person name="Bills G."/>
            <person name="Bluhm B."/>
            <person name="Cannon C."/>
            <person name="Castanera R."/>
            <person name="Culley D."/>
            <person name="Daum C."/>
            <person name="Ezra D."/>
            <person name="Gonzalez J."/>
            <person name="Henrissat B."/>
            <person name="Kuo A."/>
            <person name="Liang C."/>
            <person name="Lipzen A."/>
            <person name="Lutzoni F."/>
            <person name="Magnuson J."/>
            <person name="Mondo S."/>
            <person name="Nolan M."/>
            <person name="Ohm R."/>
            <person name="Pangilinan J."/>
            <person name="Park H.-J."/>
            <person name="Ramirez L."/>
            <person name="Alfaro M."/>
            <person name="Sun H."/>
            <person name="Tritt A."/>
            <person name="Yoshinaga Y."/>
            <person name="Zwiers L.-H."/>
            <person name="Turgeon B."/>
            <person name="Goodwin S."/>
            <person name="Spatafora J."/>
            <person name="Crous P."/>
            <person name="Grigoriev I."/>
        </authorList>
    </citation>
    <scope>NUCLEOTIDE SEQUENCE</scope>
    <source>
        <strain evidence="1">CBS 122681</strain>
    </source>
</reference>
<dbReference type="AlphaFoldDB" id="A0A6A6SR96"/>
<evidence type="ECO:0000313" key="1">
    <source>
        <dbReference type="EMBL" id="KAF2649517.1"/>
    </source>
</evidence>
<gene>
    <name evidence="1" type="ORF">K491DRAFT_783299</name>
</gene>
<dbReference type="EMBL" id="MU004489">
    <property type="protein sequence ID" value="KAF2649517.1"/>
    <property type="molecule type" value="Genomic_DNA"/>
</dbReference>
<evidence type="ECO:0000313" key="2">
    <source>
        <dbReference type="Proteomes" id="UP000799324"/>
    </source>
</evidence>
<dbReference type="Proteomes" id="UP000799324">
    <property type="component" value="Unassembled WGS sequence"/>
</dbReference>